<reference evidence="1 2" key="1">
    <citation type="submission" date="2024-02" db="EMBL/GenBank/DDBJ databases">
        <title>Bacteria isolated from the canopy kelp, Nereocystis luetkeana.</title>
        <authorList>
            <person name="Pfister C.A."/>
            <person name="Younker I.T."/>
            <person name="Light S.H."/>
        </authorList>
    </citation>
    <scope>NUCLEOTIDE SEQUENCE [LARGE SCALE GENOMIC DNA]</scope>
    <source>
        <strain evidence="1 2">TI.1.05</strain>
    </source>
</reference>
<sequence length="99" mass="10999">VAQAKDNPSAYHFQKKPLFGFTGDVLECDEEKRGPGIAFSLLDYLELVDWSGRILREDKRGAIANYHPQLLGKLGLDESIWVTLASRFGKDYQGAVGSL</sequence>
<evidence type="ECO:0000313" key="1">
    <source>
        <dbReference type="EMBL" id="MEL0630944.1"/>
    </source>
</evidence>
<gene>
    <name evidence="1" type="ORF">V6256_15280</name>
</gene>
<evidence type="ECO:0008006" key="3">
    <source>
        <dbReference type="Google" id="ProtNLM"/>
    </source>
</evidence>
<feature type="non-terminal residue" evidence="1">
    <location>
        <position position="99"/>
    </location>
</feature>
<evidence type="ECO:0000313" key="2">
    <source>
        <dbReference type="Proteomes" id="UP001369082"/>
    </source>
</evidence>
<dbReference type="Proteomes" id="UP001369082">
    <property type="component" value="Unassembled WGS sequence"/>
</dbReference>
<organism evidence="1 2">
    <name type="scientific">Psychromonas aquatilis</name>
    <dbReference type="NCBI Taxonomy" id="2005072"/>
    <lineage>
        <taxon>Bacteria</taxon>
        <taxon>Pseudomonadati</taxon>
        <taxon>Pseudomonadota</taxon>
        <taxon>Gammaproteobacteria</taxon>
        <taxon>Alteromonadales</taxon>
        <taxon>Psychromonadaceae</taxon>
        <taxon>Psychromonas</taxon>
    </lineage>
</organism>
<comment type="caution">
    <text evidence="1">The sequence shown here is derived from an EMBL/GenBank/DDBJ whole genome shotgun (WGS) entry which is preliminary data.</text>
</comment>
<name>A0ABU9GUR0_9GAMM</name>
<keyword evidence="2" id="KW-1185">Reference proteome</keyword>
<feature type="non-terminal residue" evidence="1">
    <location>
        <position position="1"/>
    </location>
</feature>
<protein>
    <recommendedName>
        <fullName evidence="3">Transposase</fullName>
    </recommendedName>
</protein>
<accession>A0ABU9GUR0</accession>
<dbReference type="EMBL" id="JBAKAZ010000178">
    <property type="protein sequence ID" value="MEL0630944.1"/>
    <property type="molecule type" value="Genomic_DNA"/>
</dbReference>
<proteinExistence type="predicted"/>